<evidence type="ECO:0000259" key="1">
    <source>
        <dbReference type="Pfam" id="PF13175"/>
    </source>
</evidence>
<keyword evidence="3" id="KW-1185">Reference proteome</keyword>
<evidence type="ECO:0000313" key="2">
    <source>
        <dbReference type="EMBL" id="BCD84021.1"/>
    </source>
</evidence>
<dbReference type="Gene3D" id="3.40.50.300">
    <property type="entry name" value="P-loop containing nucleotide triphosphate hydrolases"/>
    <property type="match status" value="1"/>
</dbReference>
<evidence type="ECO:0000313" key="3">
    <source>
        <dbReference type="Proteomes" id="UP001064896"/>
    </source>
</evidence>
<protein>
    <recommendedName>
        <fullName evidence="1">Endonuclease GajA/Old nuclease/RecF-like AAA domain-containing protein</fullName>
    </recommendedName>
</protein>
<dbReference type="RefSeq" id="WP_081672376.1">
    <property type="nucleotide sequence ID" value="NZ_AP023081.1"/>
</dbReference>
<dbReference type="Proteomes" id="UP001064896">
    <property type="component" value="Chromosome"/>
</dbReference>
<organism evidence="2 3">
    <name type="scientific">Pseudomonas solani</name>
    <dbReference type="NCBI Taxonomy" id="2731552"/>
    <lineage>
        <taxon>Bacteria</taxon>
        <taxon>Pseudomonadati</taxon>
        <taxon>Pseudomonadota</taxon>
        <taxon>Gammaproteobacteria</taxon>
        <taxon>Pseudomonadales</taxon>
        <taxon>Pseudomonadaceae</taxon>
        <taxon>Pseudomonas</taxon>
    </lineage>
</organism>
<dbReference type="Pfam" id="PF13175">
    <property type="entry name" value="AAA_15"/>
    <property type="match status" value="2"/>
</dbReference>
<dbReference type="InterPro" id="IPR051396">
    <property type="entry name" value="Bact_Antivir_Def_Nuclease"/>
</dbReference>
<dbReference type="PANTHER" id="PTHR43581:SF4">
    <property type="entry name" value="ATP_GTP PHOSPHATASE"/>
    <property type="match status" value="1"/>
</dbReference>
<dbReference type="PANTHER" id="PTHR43581">
    <property type="entry name" value="ATP/GTP PHOSPHATASE"/>
    <property type="match status" value="1"/>
</dbReference>
<dbReference type="InterPro" id="IPR041685">
    <property type="entry name" value="AAA_GajA/Old/RecF-like"/>
</dbReference>
<feature type="domain" description="Endonuclease GajA/Old nuclease/RecF-like AAA" evidence="1">
    <location>
        <begin position="144"/>
        <end position="293"/>
    </location>
</feature>
<name>A0ABM7L3B1_9PSED</name>
<dbReference type="SUPFAM" id="SSF52540">
    <property type="entry name" value="P-loop containing nucleoside triphosphate hydrolases"/>
    <property type="match status" value="1"/>
</dbReference>
<accession>A0ABM7L3B1</accession>
<dbReference type="InterPro" id="IPR027417">
    <property type="entry name" value="P-loop_NTPase"/>
</dbReference>
<feature type="domain" description="Endonuclease GajA/Old nuclease/RecF-like AAA" evidence="1">
    <location>
        <begin position="4"/>
        <end position="91"/>
    </location>
</feature>
<dbReference type="EMBL" id="AP023081">
    <property type="protein sequence ID" value="BCD84021.1"/>
    <property type="molecule type" value="Genomic_DNA"/>
</dbReference>
<proteinExistence type="predicted"/>
<reference evidence="2" key="1">
    <citation type="submission" date="2020-05" db="EMBL/GenBank/DDBJ databases">
        <title>Complete genome sequence of Pseudomonas sp. Sm006.</title>
        <authorList>
            <person name="Takeuchi K."/>
            <person name="Someya N."/>
        </authorList>
    </citation>
    <scope>NUCLEOTIDE SEQUENCE</scope>
    <source>
        <strain evidence="2">Sm006</strain>
    </source>
</reference>
<sequence length="591" mass="68638">MKAIAKIEINYFRSIYTETIEDIDELNIFTGRNDSGKSNILKAINLFFNNKTGHEEDFDFLEDFSKLRAQEVREQKGRGTIWIKITFNNFLNWKSLPKKFFIKKTWNRYDQAPTVEYSKDIPQTVIGRFTNKISFHYVPAIKSKDIFEHYLSALHDTLLEDERTGLRDASKSLIATINSTTEEMRNEIFSALGIESKIQIPEDFSTLFKTLDFSTNHYSNEISLKKRGDGIQTRHIPIILNHIGTRSEKINIWGYEEPENSLEIGKAFELAEQFSRDFAKENQIFITTHSPAFYDVQTLNSRRWLVRPESWDGTSSKYSTAIMRIEDSELSDEEIGFAALLSERAREIYDELNREKLISSELELKIKNLKKPRIFVEGITDKKILETAYSKINKGAQIPFEIVSADGVDKLSTFTKSCVHIKRNLIPEICIFDNDFAGRKGLKDATRLEDCHEDQYYHDNLLASCLPIPEEISEIWPKDIIDGIPITIEQLFPKEVIHEAIALKILTLSEIKTYKTHQGIQSEINTTNEIKKLLPNEYHYLAYSIDESCKKRFSEWISTIKKDYFANFSILFEEIDIFLTQIESLETAEYE</sequence>
<gene>
    <name evidence="2" type="ORF">PSm6_04280</name>
</gene>